<feature type="transmembrane region" description="Helical" evidence="13">
    <location>
        <begin position="386"/>
        <end position="408"/>
    </location>
</feature>
<keyword evidence="11 13" id="KW-0472">Membrane</keyword>
<comment type="subcellular location">
    <subcellularLocation>
        <location evidence="2">Cell membrane</location>
        <topology evidence="2">Multi-pass membrane protein</topology>
    </subcellularLocation>
</comment>
<keyword evidence="10" id="KW-0406">Ion transport</keyword>
<feature type="transmembrane region" description="Helical" evidence="13">
    <location>
        <begin position="165"/>
        <end position="186"/>
    </location>
</feature>
<dbReference type="Proteomes" id="UP001055185">
    <property type="component" value="Unassembled WGS sequence"/>
</dbReference>
<keyword evidence="7" id="KW-1003">Cell membrane</keyword>
<feature type="transmembrane region" description="Helical" evidence="13">
    <location>
        <begin position="192"/>
        <end position="212"/>
    </location>
</feature>
<evidence type="ECO:0000256" key="4">
    <source>
        <dbReference type="ARBA" id="ARBA00020268"/>
    </source>
</evidence>
<feature type="transmembrane region" description="Helical" evidence="13">
    <location>
        <begin position="96"/>
        <end position="119"/>
    </location>
</feature>
<protein>
    <recommendedName>
        <fullName evidence="4">Probable multidrug resistance protein NorM</fullName>
    </recommendedName>
    <alternativeName>
        <fullName evidence="12">Multidrug-efflux transporter</fullName>
    </alternativeName>
</protein>
<keyword evidence="8 13" id="KW-0812">Transmembrane</keyword>
<dbReference type="InterPro" id="IPR048279">
    <property type="entry name" value="MdtK-like"/>
</dbReference>
<accession>A0AA37IWW6</accession>
<evidence type="ECO:0000313" key="15">
    <source>
        <dbReference type="Proteomes" id="UP001055185"/>
    </source>
</evidence>
<reference evidence="14" key="1">
    <citation type="journal article" date="2022" name="Int. J. Syst. Evol. Microbiol.">
        <title>Genome-based, phenotypic and chemotaxonomic classification of Faecalibacterium strains: proposal of three novel species Faecalibacterium duncaniae sp. nov., Faecalibacterium hattorii sp. nov. and Faecalibacterium gallinarum sp. nov. .</title>
        <authorList>
            <person name="Sakamoto M."/>
            <person name="Sakurai N."/>
            <person name="Tanno H."/>
            <person name="Iino T."/>
            <person name="Ohkuma M."/>
            <person name="Endo A."/>
        </authorList>
    </citation>
    <scope>NUCLEOTIDE SEQUENCE</scope>
    <source>
        <strain evidence="14">JCM 17207</strain>
    </source>
</reference>
<feature type="transmembrane region" description="Helical" evidence="13">
    <location>
        <begin position="12"/>
        <end position="31"/>
    </location>
</feature>
<dbReference type="GO" id="GO:0042910">
    <property type="term" value="F:xenobiotic transmembrane transporter activity"/>
    <property type="evidence" value="ECO:0007669"/>
    <property type="project" value="InterPro"/>
</dbReference>
<dbReference type="GO" id="GO:0006811">
    <property type="term" value="P:monoatomic ion transport"/>
    <property type="evidence" value="ECO:0007669"/>
    <property type="project" value="UniProtKB-KW"/>
</dbReference>
<evidence type="ECO:0000256" key="10">
    <source>
        <dbReference type="ARBA" id="ARBA00023065"/>
    </source>
</evidence>
<dbReference type="CDD" id="cd13138">
    <property type="entry name" value="MATE_yoeA_like"/>
    <property type="match status" value="1"/>
</dbReference>
<comment type="function">
    <text evidence="1">Multidrug efflux pump.</text>
</comment>
<organism evidence="14 15">
    <name type="scientific">Faecalibacterium gallinarum</name>
    <dbReference type="NCBI Taxonomy" id="2903556"/>
    <lineage>
        <taxon>Bacteria</taxon>
        <taxon>Bacillati</taxon>
        <taxon>Bacillota</taxon>
        <taxon>Clostridia</taxon>
        <taxon>Eubacteriales</taxon>
        <taxon>Oscillospiraceae</taxon>
        <taxon>Faecalibacterium</taxon>
    </lineage>
</organism>
<evidence type="ECO:0000256" key="3">
    <source>
        <dbReference type="ARBA" id="ARBA00010199"/>
    </source>
</evidence>
<dbReference type="PIRSF" id="PIRSF006603">
    <property type="entry name" value="DinF"/>
    <property type="match status" value="1"/>
</dbReference>
<comment type="caution">
    <text evidence="14">The sequence shown here is derived from an EMBL/GenBank/DDBJ whole genome shotgun (WGS) entry which is preliminary data.</text>
</comment>
<keyword evidence="15" id="KW-1185">Reference proteome</keyword>
<name>A0AA37IWW6_9FIRM</name>
<feature type="transmembrane region" description="Helical" evidence="13">
    <location>
        <begin position="43"/>
        <end position="76"/>
    </location>
</feature>
<sequence length="460" mass="48931">MRKDLTNGSPMRLILGFAVPMLLGLLFQQFYNLVDTVIVGKLLGASALAAVGSTGAINFLVLGFCTGLCSGFSIPVAQKVGANEMSAMRQFVANSAYLSVFSAAIMTTATALGCAGILRMMQTPADIFDDAYIYILVIFLGIPATFLYNLLAGIIRALGDSKTPVYFLALSSGLNIFLDLALILWFDMGVAGAAVATVVSQAISGLACLVFMYKKYPVLRISREERKLDFRLCGHLFYIGLPMGLQYSVTAIGSILLQSAVNTLGSLSVAAIAAGSKMFQLLCCPFDAMGGTMAVYCGQNVGANKLDRLNKGLWACSALGAGYSVIALVAMVLFAPQCAMLFLDPAEPALAQLVQLTTEYIVIQSVFFFPLALVNILRFSIQGMGFSVFAISAGVLEMIGRGSVALWLVPMFGYTAACYAAPVAWIMADLFLIPASARCIRVLRRTHASHTQALASSPNT</sequence>
<evidence type="ECO:0000256" key="1">
    <source>
        <dbReference type="ARBA" id="ARBA00003408"/>
    </source>
</evidence>
<evidence type="ECO:0000256" key="13">
    <source>
        <dbReference type="SAM" id="Phobius"/>
    </source>
</evidence>
<dbReference type="GO" id="GO:0005886">
    <property type="term" value="C:plasma membrane"/>
    <property type="evidence" value="ECO:0007669"/>
    <property type="project" value="UniProtKB-SubCell"/>
</dbReference>
<dbReference type="AlphaFoldDB" id="A0AA37IWW6"/>
<dbReference type="EMBL" id="BQKV01000021">
    <property type="protein sequence ID" value="GJN63894.1"/>
    <property type="molecule type" value="Genomic_DNA"/>
</dbReference>
<evidence type="ECO:0000256" key="2">
    <source>
        <dbReference type="ARBA" id="ARBA00004651"/>
    </source>
</evidence>
<evidence type="ECO:0000256" key="5">
    <source>
        <dbReference type="ARBA" id="ARBA00022448"/>
    </source>
</evidence>
<evidence type="ECO:0000313" key="14">
    <source>
        <dbReference type="EMBL" id="GJN63894.1"/>
    </source>
</evidence>
<evidence type="ECO:0000256" key="7">
    <source>
        <dbReference type="ARBA" id="ARBA00022475"/>
    </source>
</evidence>
<comment type="similarity">
    <text evidence="3">Belongs to the multi antimicrobial extrusion (MATE) (TC 2.A.66.1) family.</text>
</comment>
<dbReference type="InterPro" id="IPR002528">
    <property type="entry name" value="MATE_fam"/>
</dbReference>
<keyword evidence="9 13" id="KW-1133">Transmembrane helix</keyword>
<evidence type="ECO:0000256" key="6">
    <source>
        <dbReference type="ARBA" id="ARBA00022449"/>
    </source>
</evidence>
<evidence type="ECO:0000256" key="11">
    <source>
        <dbReference type="ARBA" id="ARBA00023136"/>
    </source>
</evidence>
<dbReference type="PANTHER" id="PTHR43298">
    <property type="entry name" value="MULTIDRUG RESISTANCE PROTEIN NORM-RELATED"/>
    <property type="match status" value="1"/>
</dbReference>
<feature type="transmembrane region" description="Helical" evidence="13">
    <location>
        <begin position="360"/>
        <end position="379"/>
    </location>
</feature>
<keyword evidence="6" id="KW-0050">Antiport</keyword>
<dbReference type="PANTHER" id="PTHR43298:SF2">
    <property type="entry name" value="FMN_FAD EXPORTER YEEO-RELATED"/>
    <property type="match status" value="1"/>
</dbReference>
<dbReference type="Pfam" id="PF01554">
    <property type="entry name" value="MatE"/>
    <property type="match status" value="2"/>
</dbReference>
<dbReference type="NCBIfam" id="TIGR00797">
    <property type="entry name" value="matE"/>
    <property type="match status" value="1"/>
</dbReference>
<feature type="transmembrane region" description="Helical" evidence="13">
    <location>
        <begin position="232"/>
        <end position="249"/>
    </location>
</feature>
<dbReference type="RefSeq" id="WP_238316146.1">
    <property type="nucleotide sequence ID" value="NZ_BQKV01000021.1"/>
</dbReference>
<proteinExistence type="inferred from homology"/>
<evidence type="ECO:0000256" key="8">
    <source>
        <dbReference type="ARBA" id="ARBA00022692"/>
    </source>
</evidence>
<evidence type="ECO:0000256" key="9">
    <source>
        <dbReference type="ARBA" id="ARBA00022989"/>
    </source>
</evidence>
<feature type="transmembrane region" description="Helical" evidence="13">
    <location>
        <begin position="414"/>
        <end position="435"/>
    </location>
</feature>
<gene>
    <name evidence="14" type="ORF">JCM17207_05190</name>
</gene>
<feature type="transmembrane region" description="Helical" evidence="13">
    <location>
        <begin position="313"/>
        <end position="335"/>
    </location>
</feature>
<dbReference type="GO" id="GO:0015297">
    <property type="term" value="F:antiporter activity"/>
    <property type="evidence" value="ECO:0007669"/>
    <property type="project" value="UniProtKB-KW"/>
</dbReference>
<keyword evidence="5" id="KW-0813">Transport</keyword>
<dbReference type="InterPro" id="IPR050222">
    <property type="entry name" value="MATE_MdtK"/>
</dbReference>
<feature type="transmembrane region" description="Helical" evidence="13">
    <location>
        <begin position="131"/>
        <end position="153"/>
    </location>
</feature>
<evidence type="ECO:0000256" key="12">
    <source>
        <dbReference type="ARBA" id="ARBA00031636"/>
    </source>
</evidence>